<feature type="transmembrane region" description="Helical" evidence="1">
    <location>
        <begin position="131"/>
        <end position="154"/>
    </location>
</feature>
<organism evidence="3 4">
    <name type="scientific">Pontibacillus salicampi</name>
    <dbReference type="NCBI Taxonomy" id="1449801"/>
    <lineage>
        <taxon>Bacteria</taxon>
        <taxon>Bacillati</taxon>
        <taxon>Bacillota</taxon>
        <taxon>Bacilli</taxon>
        <taxon>Bacillales</taxon>
        <taxon>Bacillaceae</taxon>
        <taxon>Pontibacillus</taxon>
    </lineage>
</organism>
<name>A0ABV6LK21_9BACI</name>
<gene>
    <name evidence="3" type="ORF">ACFFGV_03965</name>
</gene>
<feature type="domain" description="CAAX prenyl protease 2/Lysostaphin resistance protein A-like" evidence="2">
    <location>
        <begin position="137"/>
        <end position="222"/>
    </location>
</feature>
<keyword evidence="1" id="KW-1133">Transmembrane helix</keyword>
<dbReference type="RefSeq" id="WP_377345275.1">
    <property type="nucleotide sequence ID" value="NZ_JBHLTP010000003.1"/>
</dbReference>
<dbReference type="Pfam" id="PF02517">
    <property type="entry name" value="Rce1-like"/>
    <property type="match status" value="1"/>
</dbReference>
<evidence type="ECO:0000313" key="3">
    <source>
        <dbReference type="EMBL" id="MFC0522745.1"/>
    </source>
</evidence>
<evidence type="ECO:0000256" key="1">
    <source>
        <dbReference type="SAM" id="Phobius"/>
    </source>
</evidence>
<feature type="transmembrane region" description="Helical" evidence="1">
    <location>
        <begin position="210"/>
        <end position="231"/>
    </location>
</feature>
<feature type="transmembrane region" description="Helical" evidence="1">
    <location>
        <begin position="89"/>
        <end position="111"/>
    </location>
</feature>
<dbReference type="PANTHER" id="PTHR36435:SF1">
    <property type="entry name" value="CAAX AMINO TERMINAL PROTEASE FAMILY PROTEIN"/>
    <property type="match status" value="1"/>
</dbReference>
<evidence type="ECO:0000313" key="4">
    <source>
        <dbReference type="Proteomes" id="UP001589836"/>
    </source>
</evidence>
<dbReference type="PANTHER" id="PTHR36435">
    <property type="entry name" value="SLR1288 PROTEIN"/>
    <property type="match status" value="1"/>
</dbReference>
<protein>
    <submittedName>
        <fullName evidence="3">Lysostaphin resistance A-like protein</fullName>
    </submittedName>
</protein>
<feature type="transmembrane region" description="Helical" evidence="1">
    <location>
        <begin position="47"/>
        <end position="69"/>
    </location>
</feature>
<accession>A0ABV6LK21</accession>
<proteinExistence type="predicted"/>
<dbReference type="InterPro" id="IPR052710">
    <property type="entry name" value="CAAX_protease"/>
</dbReference>
<dbReference type="Proteomes" id="UP001589836">
    <property type="component" value="Unassembled WGS sequence"/>
</dbReference>
<dbReference type="InterPro" id="IPR003675">
    <property type="entry name" value="Rce1/LyrA-like_dom"/>
</dbReference>
<reference evidence="3 4" key="1">
    <citation type="submission" date="2024-09" db="EMBL/GenBank/DDBJ databases">
        <authorList>
            <person name="Sun Q."/>
            <person name="Mori K."/>
        </authorList>
    </citation>
    <scope>NUCLEOTIDE SEQUENCE [LARGE SCALE GENOMIC DNA]</scope>
    <source>
        <strain evidence="3 4">NCAIM B.02529</strain>
    </source>
</reference>
<dbReference type="EMBL" id="JBHLTP010000003">
    <property type="protein sequence ID" value="MFC0522745.1"/>
    <property type="molecule type" value="Genomic_DNA"/>
</dbReference>
<keyword evidence="1" id="KW-0472">Membrane</keyword>
<keyword evidence="4" id="KW-1185">Reference proteome</keyword>
<comment type="caution">
    <text evidence="3">The sequence shown here is derived from an EMBL/GenBank/DDBJ whole genome shotgun (WGS) entry which is preliminary data.</text>
</comment>
<keyword evidence="1" id="KW-0812">Transmembrane</keyword>
<feature type="transmembrane region" description="Helical" evidence="1">
    <location>
        <begin position="166"/>
        <end position="184"/>
    </location>
</feature>
<feature type="transmembrane region" description="Helical" evidence="1">
    <location>
        <begin position="16"/>
        <end position="35"/>
    </location>
</feature>
<sequence length="232" mass="26282">MKKSIWDNGSMRDRDGILLLFLCLVLVPVGIEYAFHAWLLHMLQDELYAGTITGFVMAVVFVMGVYYIVLRPNRIGWSNVGMSAFSKQYWKWIVFWILAILTISTIIVIIMDLLQLGVENSKTTALTTDWNWFRFGVGILSAAVISPVYEEIFYRGFLYKWFRSKWGVAGGVLGSSIIFTIAHIPTYNTLLINFISGVVFCWTYEQSKSVIPAIIIHGAMNGIAIIVTSLMQ</sequence>
<evidence type="ECO:0000259" key="2">
    <source>
        <dbReference type="Pfam" id="PF02517"/>
    </source>
</evidence>